<feature type="domain" description="Glycoside hydrolase family 2 immunoglobulin-like beta-sandwich" evidence="15">
    <location>
        <begin position="244"/>
        <end position="344"/>
    </location>
</feature>
<evidence type="ECO:0000256" key="9">
    <source>
        <dbReference type="ARBA" id="ARBA00023180"/>
    </source>
</evidence>
<keyword evidence="7 14" id="KW-0732">Signal</keyword>
<dbReference type="FunFam" id="2.60.120.260:FF:000027">
    <property type="entry name" value="Beta-glucuronidase"/>
    <property type="match status" value="1"/>
</dbReference>
<dbReference type="AlphaFoldDB" id="A0A8S3X0U9"/>
<name>A0A8S3X0U9_PARAO</name>
<feature type="domain" description="Glycosyl hydrolases family 2 sugar binding" evidence="17">
    <location>
        <begin position="62"/>
        <end position="241"/>
    </location>
</feature>
<keyword evidence="9" id="KW-0325">Glycoprotein</keyword>
<reference evidence="18" key="1">
    <citation type="submission" date="2021-04" db="EMBL/GenBank/DDBJ databases">
        <authorList>
            <person name="Tunstrom K."/>
        </authorList>
    </citation>
    <scope>NUCLEOTIDE SEQUENCE</scope>
</reference>
<evidence type="ECO:0000256" key="12">
    <source>
        <dbReference type="RuleBase" id="RU361154"/>
    </source>
</evidence>
<dbReference type="GO" id="GO:0005975">
    <property type="term" value="P:carbohydrate metabolic process"/>
    <property type="evidence" value="ECO:0007669"/>
    <property type="project" value="InterPro"/>
</dbReference>
<keyword evidence="8 12" id="KW-0378">Hydrolase</keyword>
<proteinExistence type="inferred from homology"/>
<comment type="subcellular location">
    <subcellularLocation>
        <location evidence="2">Lysosome</location>
    </subcellularLocation>
</comment>
<dbReference type="OrthoDB" id="408532at2759"/>
<organism evidence="18 19">
    <name type="scientific">Parnassius apollo</name>
    <name type="common">Apollo butterfly</name>
    <name type="synonym">Papilio apollo</name>
    <dbReference type="NCBI Taxonomy" id="110799"/>
    <lineage>
        <taxon>Eukaryota</taxon>
        <taxon>Metazoa</taxon>
        <taxon>Ecdysozoa</taxon>
        <taxon>Arthropoda</taxon>
        <taxon>Hexapoda</taxon>
        <taxon>Insecta</taxon>
        <taxon>Pterygota</taxon>
        <taxon>Neoptera</taxon>
        <taxon>Endopterygota</taxon>
        <taxon>Lepidoptera</taxon>
        <taxon>Glossata</taxon>
        <taxon>Ditrysia</taxon>
        <taxon>Papilionoidea</taxon>
        <taxon>Papilionidae</taxon>
        <taxon>Parnassiinae</taxon>
        <taxon>Parnassini</taxon>
        <taxon>Parnassius</taxon>
        <taxon>Parnassius</taxon>
    </lineage>
</organism>
<dbReference type="Pfam" id="PF02837">
    <property type="entry name" value="Glyco_hydro_2_N"/>
    <property type="match status" value="1"/>
</dbReference>
<evidence type="ECO:0000259" key="16">
    <source>
        <dbReference type="Pfam" id="PF02836"/>
    </source>
</evidence>
<evidence type="ECO:0000256" key="6">
    <source>
        <dbReference type="ARBA" id="ARBA00016205"/>
    </source>
</evidence>
<comment type="caution">
    <text evidence="18">The sequence shown here is derived from an EMBL/GenBank/DDBJ whole genome shotgun (WGS) entry which is preliminary data.</text>
</comment>
<dbReference type="PANTHER" id="PTHR10066:SF67">
    <property type="entry name" value="BETA-GLUCURONIDASE"/>
    <property type="match status" value="1"/>
</dbReference>
<dbReference type="PROSITE" id="PS00719">
    <property type="entry name" value="GLYCOSYL_HYDROL_F2_1"/>
    <property type="match status" value="1"/>
</dbReference>
<feature type="domain" description="Glycoside hydrolase family 2 catalytic" evidence="16">
    <location>
        <begin position="350"/>
        <end position="644"/>
    </location>
</feature>
<feature type="compositionally biased region" description="Polar residues" evidence="13">
    <location>
        <begin position="31"/>
        <end position="40"/>
    </location>
</feature>
<dbReference type="InterPro" id="IPR006102">
    <property type="entry name" value="Ig-like_GH2"/>
</dbReference>
<dbReference type="EC" id="3.2.1.31" evidence="5"/>
<dbReference type="GO" id="GO:0030246">
    <property type="term" value="F:carbohydrate binding"/>
    <property type="evidence" value="ECO:0007669"/>
    <property type="project" value="TreeGrafter"/>
</dbReference>
<evidence type="ECO:0000256" key="10">
    <source>
        <dbReference type="ARBA" id="ARBA00023228"/>
    </source>
</evidence>
<dbReference type="GO" id="GO:0019391">
    <property type="term" value="P:glucuronoside catabolic process"/>
    <property type="evidence" value="ECO:0007669"/>
    <property type="project" value="TreeGrafter"/>
</dbReference>
<dbReference type="GO" id="GO:0004566">
    <property type="term" value="F:beta-glucuronidase activity"/>
    <property type="evidence" value="ECO:0007669"/>
    <property type="project" value="UniProtKB-EC"/>
</dbReference>
<evidence type="ECO:0000256" key="4">
    <source>
        <dbReference type="ARBA" id="ARBA00011881"/>
    </source>
</evidence>
<dbReference type="InterPro" id="IPR023230">
    <property type="entry name" value="Glyco_hydro_2_CS"/>
</dbReference>
<dbReference type="InterPro" id="IPR006104">
    <property type="entry name" value="Glyco_hydro_2_N"/>
</dbReference>
<evidence type="ECO:0000256" key="14">
    <source>
        <dbReference type="SAM" id="SignalP"/>
    </source>
</evidence>
<feature type="chain" id="PRO_5035893994" description="Beta-glucuronidase" evidence="14">
    <location>
        <begin position="27"/>
        <end position="670"/>
    </location>
</feature>
<evidence type="ECO:0000259" key="17">
    <source>
        <dbReference type="Pfam" id="PF02837"/>
    </source>
</evidence>
<protein>
    <recommendedName>
        <fullName evidence="6">Beta-glucuronidase</fullName>
        <ecNumber evidence="5">3.2.1.31</ecNumber>
    </recommendedName>
</protein>
<evidence type="ECO:0000256" key="5">
    <source>
        <dbReference type="ARBA" id="ARBA00012761"/>
    </source>
</evidence>
<comment type="similarity">
    <text evidence="3 12">Belongs to the glycosyl hydrolase 2 family.</text>
</comment>
<dbReference type="Proteomes" id="UP000691718">
    <property type="component" value="Unassembled WGS sequence"/>
</dbReference>
<evidence type="ECO:0000256" key="2">
    <source>
        <dbReference type="ARBA" id="ARBA00004371"/>
    </source>
</evidence>
<evidence type="ECO:0000256" key="3">
    <source>
        <dbReference type="ARBA" id="ARBA00007401"/>
    </source>
</evidence>
<keyword evidence="19" id="KW-1185">Reference proteome</keyword>
<comment type="subunit">
    <text evidence="4">Homotetramer.</text>
</comment>
<evidence type="ECO:0000313" key="19">
    <source>
        <dbReference type="Proteomes" id="UP000691718"/>
    </source>
</evidence>
<dbReference type="InterPro" id="IPR023232">
    <property type="entry name" value="Glyco_hydro_2_AS"/>
</dbReference>
<evidence type="ECO:0000313" key="18">
    <source>
        <dbReference type="EMBL" id="CAG4987146.1"/>
    </source>
</evidence>
<evidence type="ECO:0000256" key="1">
    <source>
        <dbReference type="ARBA" id="ARBA00003025"/>
    </source>
</evidence>
<keyword evidence="10" id="KW-0458">Lysosome</keyword>
<dbReference type="GO" id="GO:0005764">
    <property type="term" value="C:lysosome"/>
    <property type="evidence" value="ECO:0007669"/>
    <property type="project" value="UniProtKB-SubCell"/>
</dbReference>
<dbReference type="FunFam" id="2.60.40.10:FF:000628">
    <property type="entry name" value="Beta-glucuronidase"/>
    <property type="match status" value="1"/>
</dbReference>
<evidence type="ECO:0000256" key="8">
    <source>
        <dbReference type="ARBA" id="ARBA00022801"/>
    </source>
</evidence>
<dbReference type="NCBIfam" id="NF007538">
    <property type="entry name" value="PRK10150.1"/>
    <property type="match status" value="1"/>
</dbReference>
<evidence type="ECO:0000256" key="11">
    <source>
        <dbReference type="ARBA" id="ARBA00023295"/>
    </source>
</evidence>
<dbReference type="Pfam" id="PF02836">
    <property type="entry name" value="Glyco_hydro_2_C"/>
    <property type="match status" value="1"/>
</dbReference>
<accession>A0A8S3X0U9</accession>
<sequence>MYVRDMAKKTSRLVLASTLFISLVNATVPGSSSANEINQTQRKRSPYTGGALYPQATETRDLRTLDGIWNFRKSPSDPEYGYRNGWYEQDLEKTGPIIKMPVPSSYNDVGEDASLRDHVGLVWYDRRFHVPPWWLQNGQRVWLRFSSVHYAAQVWVNGKLIAYHEIGHLPFEVEITNEVNPNTSNLLTVVVDNTLLSDTVPQGTIKDIFIGNNKVRQEQTYTFDFFNYAGIHRTVFLYSTPQQYIDDVIVNTDIQGLTGFVVYNVTHQGSSLDNVECLVQIFDKNDSQVAASHDCAGLIEIGNANFWWPYLMHPSPGYLYTFKASLIGPNGEIIDTYSQKVGIRTVTWSNTSVYINDKPIYLRGFGMHEDSDLRGKGWDPVLWVKNFNLIRWVGANAFRTSHYPYAEEIYQLADEQGIMIIDECPGVDTDIFSKPLLVKHKQSLTELIRRDKNHPSVIMWSIANEPKSANRLADAYFGEIVRHVKSMDLSRPITIAIAQTYTTDKAAQHLDVISFNRYNGWYHATGSLTTITNNVVDEATAWHVKFNKPILMSEYGADTIAGLHQIPEYVWSEEFQVALMSEHFKAFDKLRQAGFFVGEFIWNFADFNTAQTIIRVSGNKKGIFTRSRQPKASAHHLRARYLAVAASDAGTTPPVSLYVSDNRPTYHEEL</sequence>
<evidence type="ECO:0000259" key="15">
    <source>
        <dbReference type="Pfam" id="PF00703"/>
    </source>
</evidence>
<dbReference type="PROSITE" id="PS00608">
    <property type="entry name" value="GLYCOSYL_HYDROL_F2_2"/>
    <property type="match status" value="1"/>
</dbReference>
<dbReference type="GO" id="GO:0005615">
    <property type="term" value="C:extracellular space"/>
    <property type="evidence" value="ECO:0007669"/>
    <property type="project" value="TreeGrafter"/>
</dbReference>
<comment type="function">
    <text evidence="1">Plays an important role in the degradation of dermatan and keratan sulfates.</text>
</comment>
<dbReference type="Pfam" id="PF00703">
    <property type="entry name" value="Glyco_hydro_2"/>
    <property type="match status" value="1"/>
</dbReference>
<dbReference type="InterPro" id="IPR006103">
    <property type="entry name" value="Glyco_hydro_2_cat"/>
</dbReference>
<evidence type="ECO:0000256" key="13">
    <source>
        <dbReference type="SAM" id="MobiDB-lite"/>
    </source>
</evidence>
<dbReference type="EMBL" id="CAJQZP010000828">
    <property type="protein sequence ID" value="CAG4987146.1"/>
    <property type="molecule type" value="Genomic_DNA"/>
</dbReference>
<dbReference type="PANTHER" id="PTHR10066">
    <property type="entry name" value="BETA-GLUCURONIDASE"/>
    <property type="match status" value="1"/>
</dbReference>
<feature type="signal peptide" evidence="14">
    <location>
        <begin position="1"/>
        <end position="26"/>
    </location>
</feature>
<keyword evidence="11 12" id="KW-0326">Glycosidase</keyword>
<evidence type="ECO:0000256" key="7">
    <source>
        <dbReference type="ARBA" id="ARBA00022729"/>
    </source>
</evidence>
<dbReference type="FunFam" id="3.20.20.80:FF:000029">
    <property type="entry name" value="Beta-glucuronidase"/>
    <property type="match status" value="1"/>
</dbReference>
<gene>
    <name evidence="18" type="ORF">PAPOLLO_LOCUS11406</name>
</gene>
<feature type="region of interest" description="Disordered" evidence="13">
    <location>
        <begin position="31"/>
        <end position="51"/>
    </location>
</feature>